<protein>
    <submittedName>
        <fullName evidence="8">Gamma-aminobutyric-acid receptor-like protein</fullName>
    </submittedName>
</protein>
<dbReference type="InterPro" id="IPR006028">
    <property type="entry name" value="GABAA/Glycine_rcpt"/>
</dbReference>
<dbReference type="EMBL" id="MUJZ01072431">
    <property type="protein sequence ID" value="OTF69051.1"/>
    <property type="molecule type" value="Genomic_DNA"/>
</dbReference>
<dbReference type="GO" id="GO:0004888">
    <property type="term" value="F:transmembrane signaling receptor activity"/>
    <property type="evidence" value="ECO:0007669"/>
    <property type="project" value="InterPro"/>
</dbReference>
<evidence type="ECO:0000313" key="8">
    <source>
        <dbReference type="EMBL" id="OTF69051.1"/>
    </source>
</evidence>
<keyword evidence="7" id="KW-0812">Transmembrane</keyword>
<keyword evidence="6" id="KW-0407">Ion channel</keyword>
<dbReference type="InterPro" id="IPR036719">
    <property type="entry name" value="Neuro-gated_channel_TM_sf"/>
</dbReference>
<organism evidence="8 9">
    <name type="scientific">Euroglyphus maynei</name>
    <name type="common">Mayne's house dust mite</name>
    <dbReference type="NCBI Taxonomy" id="6958"/>
    <lineage>
        <taxon>Eukaryota</taxon>
        <taxon>Metazoa</taxon>
        <taxon>Ecdysozoa</taxon>
        <taxon>Arthropoda</taxon>
        <taxon>Chelicerata</taxon>
        <taxon>Arachnida</taxon>
        <taxon>Acari</taxon>
        <taxon>Acariformes</taxon>
        <taxon>Sarcoptiformes</taxon>
        <taxon>Astigmata</taxon>
        <taxon>Psoroptidia</taxon>
        <taxon>Analgoidea</taxon>
        <taxon>Pyroglyphidae</taxon>
        <taxon>Pyroglyphinae</taxon>
        <taxon>Euroglyphus</taxon>
    </lineage>
</organism>
<dbReference type="InterPro" id="IPR036734">
    <property type="entry name" value="Neur_chan_lig-bd_sf"/>
</dbReference>
<proteinExistence type="predicted"/>
<dbReference type="AlphaFoldDB" id="A0A1Y3AKR8"/>
<dbReference type="InterPro" id="IPR038050">
    <property type="entry name" value="Neuro_actylchol_rec"/>
</dbReference>
<sequence length="116" mass="13668">MDRQQCSIEIESSSMTARQLQLRWQNEQPVIEIDDNFKWGNFDLKNLSIRSDRINYYPHQSGPFIRLAAIFEIRRHITHYLFNVYLPSTLFVISSWSSFWIHIPAAPARVALVLTT</sequence>
<dbReference type="Gene3D" id="1.20.58.390">
    <property type="entry name" value="Neurotransmitter-gated ion-channel transmembrane domain"/>
    <property type="match status" value="1"/>
</dbReference>
<dbReference type="OrthoDB" id="3176171at2759"/>
<keyword evidence="8" id="KW-0675">Receptor</keyword>
<dbReference type="Proteomes" id="UP000194236">
    <property type="component" value="Unassembled WGS sequence"/>
</dbReference>
<keyword evidence="7" id="KW-0472">Membrane</keyword>
<keyword evidence="7" id="KW-1133">Transmembrane helix</keyword>
<evidence type="ECO:0000256" key="1">
    <source>
        <dbReference type="ARBA" id="ARBA00004141"/>
    </source>
</evidence>
<dbReference type="InterPro" id="IPR006201">
    <property type="entry name" value="Neur_channel"/>
</dbReference>
<comment type="subcellular location">
    <subcellularLocation>
        <location evidence="2">Cell membrane</location>
    </subcellularLocation>
    <subcellularLocation>
        <location evidence="1">Membrane</location>
        <topology evidence="1">Multi-pass membrane protein</topology>
    </subcellularLocation>
</comment>
<keyword evidence="5" id="KW-0406">Ion transport</keyword>
<dbReference type="GO" id="GO:0005230">
    <property type="term" value="F:extracellular ligand-gated monoatomic ion channel activity"/>
    <property type="evidence" value="ECO:0007669"/>
    <property type="project" value="InterPro"/>
</dbReference>
<feature type="non-terminal residue" evidence="8">
    <location>
        <position position="116"/>
    </location>
</feature>
<dbReference type="PANTHER" id="PTHR18945">
    <property type="entry name" value="NEUROTRANSMITTER GATED ION CHANNEL"/>
    <property type="match status" value="1"/>
</dbReference>
<reference evidence="8 9" key="1">
    <citation type="submission" date="2017-03" db="EMBL/GenBank/DDBJ databases">
        <title>Genome Survey of Euroglyphus maynei.</title>
        <authorList>
            <person name="Arlian L.G."/>
            <person name="Morgan M.S."/>
            <person name="Rider S.D."/>
        </authorList>
    </citation>
    <scope>NUCLEOTIDE SEQUENCE [LARGE SCALE GENOMIC DNA]</scope>
    <source>
        <strain evidence="8">Arlian Lab</strain>
        <tissue evidence="8">Whole body</tissue>
    </source>
</reference>
<evidence type="ECO:0000256" key="5">
    <source>
        <dbReference type="ARBA" id="ARBA00023065"/>
    </source>
</evidence>
<gene>
    <name evidence="8" type="ORF">BLA29_012181</name>
</gene>
<keyword evidence="4" id="KW-1003">Cell membrane</keyword>
<dbReference type="PRINTS" id="PR00253">
    <property type="entry name" value="GABAARECEPTR"/>
</dbReference>
<evidence type="ECO:0000256" key="3">
    <source>
        <dbReference type="ARBA" id="ARBA00022448"/>
    </source>
</evidence>
<name>A0A1Y3AKR8_EURMA</name>
<dbReference type="GO" id="GO:0005886">
    <property type="term" value="C:plasma membrane"/>
    <property type="evidence" value="ECO:0007669"/>
    <property type="project" value="UniProtKB-SubCell"/>
</dbReference>
<keyword evidence="3" id="KW-0813">Transport</keyword>
<evidence type="ECO:0000256" key="4">
    <source>
        <dbReference type="ARBA" id="ARBA00022475"/>
    </source>
</evidence>
<accession>A0A1Y3AKR8</accession>
<dbReference type="SUPFAM" id="SSF90112">
    <property type="entry name" value="Neurotransmitter-gated ion-channel transmembrane pore"/>
    <property type="match status" value="1"/>
</dbReference>
<evidence type="ECO:0000256" key="7">
    <source>
        <dbReference type="SAM" id="Phobius"/>
    </source>
</evidence>
<keyword evidence="9" id="KW-1185">Reference proteome</keyword>
<dbReference type="Gene3D" id="2.70.170.10">
    <property type="entry name" value="Neurotransmitter-gated ion-channel ligand-binding domain"/>
    <property type="match status" value="1"/>
</dbReference>
<evidence type="ECO:0000256" key="6">
    <source>
        <dbReference type="ARBA" id="ARBA00023303"/>
    </source>
</evidence>
<evidence type="ECO:0000313" key="9">
    <source>
        <dbReference type="Proteomes" id="UP000194236"/>
    </source>
</evidence>
<feature type="transmembrane region" description="Helical" evidence="7">
    <location>
        <begin position="80"/>
        <end position="103"/>
    </location>
</feature>
<comment type="caution">
    <text evidence="8">The sequence shown here is derived from an EMBL/GenBank/DDBJ whole genome shotgun (WGS) entry which is preliminary data.</text>
</comment>
<evidence type="ECO:0000256" key="2">
    <source>
        <dbReference type="ARBA" id="ARBA00004236"/>
    </source>
</evidence>
<dbReference type="SUPFAM" id="SSF63712">
    <property type="entry name" value="Nicotinic receptor ligand binding domain-like"/>
    <property type="match status" value="1"/>
</dbReference>